<keyword evidence="2" id="KW-1185">Reference proteome</keyword>
<evidence type="ECO:0000313" key="1">
    <source>
        <dbReference type="EMBL" id="KAK0435743.1"/>
    </source>
</evidence>
<comment type="caution">
    <text evidence="1">The sequence shown here is derived from an EMBL/GenBank/DDBJ whole genome shotgun (WGS) entry which is preliminary data.</text>
</comment>
<protein>
    <submittedName>
        <fullName evidence="1">Uncharacterized protein</fullName>
    </submittedName>
</protein>
<dbReference type="Proteomes" id="UP001175226">
    <property type="component" value="Unassembled WGS sequence"/>
</dbReference>
<proteinExistence type="predicted"/>
<sequence length="314" mass="34951">MTAPQPKMINDERVVYILASLMVALSGCPEYWSRPALFVAERRSKTDTAPETGIQNGRQFDIQVILPDDVDDEPPPMTDDDIPSSTAVARSHARPNLDSHTLTYCDLIRKDHETGPWIQLFEFQAPRNTDLPKYIPVQLFLQCLAVFLRDVCDIARYEPLSTISTGSDISTREGSYESPLPAFNVQRSKSRLWIYCFLVDLSTLHAIRSVWPSHIRKYCCHPLSADASRTTSLSGILLLAAADEDNGSTITIFCGVSRVARPHFYPRIISGKCYHAALANKVSPLGCEDVRSAITFLGSSARTYVPATSLLDRI</sequence>
<reference evidence="1" key="1">
    <citation type="submission" date="2023-06" db="EMBL/GenBank/DDBJ databases">
        <authorList>
            <consortium name="Lawrence Berkeley National Laboratory"/>
            <person name="Ahrendt S."/>
            <person name="Sahu N."/>
            <person name="Indic B."/>
            <person name="Wong-Bajracharya J."/>
            <person name="Merenyi Z."/>
            <person name="Ke H.-M."/>
            <person name="Monk M."/>
            <person name="Kocsube S."/>
            <person name="Drula E."/>
            <person name="Lipzen A."/>
            <person name="Balint B."/>
            <person name="Henrissat B."/>
            <person name="Andreopoulos B."/>
            <person name="Martin F.M."/>
            <person name="Harder C.B."/>
            <person name="Rigling D."/>
            <person name="Ford K.L."/>
            <person name="Foster G.D."/>
            <person name="Pangilinan J."/>
            <person name="Papanicolaou A."/>
            <person name="Barry K."/>
            <person name="LaButti K."/>
            <person name="Viragh M."/>
            <person name="Koriabine M."/>
            <person name="Yan M."/>
            <person name="Riley R."/>
            <person name="Champramary S."/>
            <person name="Plett K.L."/>
            <person name="Tsai I.J."/>
            <person name="Slot J."/>
            <person name="Sipos G."/>
            <person name="Plett J."/>
            <person name="Nagy L.G."/>
            <person name="Grigoriev I.V."/>
        </authorList>
    </citation>
    <scope>NUCLEOTIDE SEQUENCE</scope>
    <source>
        <strain evidence="1">FPL87.14</strain>
    </source>
</reference>
<organism evidence="1 2">
    <name type="scientific">Armillaria borealis</name>
    <dbReference type="NCBI Taxonomy" id="47425"/>
    <lineage>
        <taxon>Eukaryota</taxon>
        <taxon>Fungi</taxon>
        <taxon>Dikarya</taxon>
        <taxon>Basidiomycota</taxon>
        <taxon>Agaricomycotina</taxon>
        <taxon>Agaricomycetes</taxon>
        <taxon>Agaricomycetidae</taxon>
        <taxon>Agaricales</taxon>
        <taxon>Marasmiineae</taxon>
        <taxon>Physalacriaceae</taxon>
        <taxon>Armillaria</taxon>
    </lineage>
</organism>
<dbReference type="AlphaFoldDB" id="A0AA39J462"/>
<gene>
    <name evidence="1" type="ORF">EV421DRAFT_1740005</name>
</gene>
<evidence type="ECO:0000313" key="2">
    <source>
        <dbReference type="Proteomes" id="UP001175226"/>
    </source>
</evidence>
<accession>A0AA39J462</accession>
<dbReference type="EMBL" id="JAUEPT010000060">
    <property type="protein sequence ID" value="KAK0435743.1"/>
    <property type="molecule type" value="Genomic_DNA"/>
</dbReference>
<name>A0AA39J462_9AGAR</name>
<dbReference type="PROSITE" id="PS51257">
    <property type="entry name" value="PROKAR_LIPOPROTEIN"/>
    <property type="match status" value="1"/>
</dbReference>